<reference evidence="9 10" key="1">
    <citation type="submission" date="2020-04" db="EMBL/GenBank/DDBJ databases">
        <authorList>
            <person name="Alioto T."/>
            <person name="Alioto T."/>
            <person name="Gomez Garrido J."/>
        </authorList>
    </citation>
    <scope>NUCLEOTIDE SEQUENCE [LARGE SCALE GENOMIC DNA]</scope>
</reference>
<dbReference type="FunFam" id="3.30.1360.10:FF:000006">
    <property type="entry name" value="DNA-directed RNA polymerases I and III subunit RPAC2"/>
    <property type="match status" value="1"/>
</dbReference>
<evidence type="ECO:0000256" key="3">
    <source>
        <dbReference type="ARBA" id="ARBA00022478"/>
    </source>
</evidence>
<sequence length="148" mass="16150">MSGSAGTLSLPFVYRPSHVSKAVILKMATPRAVPADSTPAEPLIVTLTGDEDNETDRTFVFANEGHTLGNALRSIVARYPDVLFCGYTVPHPAEAKMNLRIQAFQTPALDILKRALTDLSQVCDHVKKTFTERVAEFKQSNGEAMEMG</sequence>
<keyword evidence="4" id="KW-0804">Transcription</keyword>
<gene>
    <name evidence="9" type="ORF">CLODIP_2_CD07360</name>
</gene>
<dbReference type="AlphaFoldDB" id="A0A8S1E192"/>
<comment type="subcellular location">
    <subcellularLocation>
        <location evidence="1">Nucleus</location>
    </subcellularLocation>
</comment>
<dbReference type="InterPro" id="IPR022905">
    <property type="entry name" value="Rpo11-like"/>
</dbReference>
<comment type="similarity">
    <text evidence="6">Belongs to the archaeal Rpo11/eukaryotic RPB11/RPC19 RNA polymerase subunit family.</text>
</comment>
<dbReference type="InterPro" id="IPR009025">
    <property type="entry name" value="RBP11-like_dimer"/>
</dbReference>
<dbReference type="Proteomes" id="UP000494165">
    <property type="component" value="Unassembled WGS sequence"/>
</dbReference>
<evidence type="ECO:0000256" key="1">
    <source>
        <dbReference type="ARBA" id="ARBA00004123"/>
    </source>
</evidence>
<dbReference type="GO" id="GO:0005666">
    <property type="term" value="C:RNA polymerase III complex"/>
    <property type="evidence" value="ECO:0007669"/>
    <property type="project" value="TreeGrafter"/>
</dbReference>
<name>A0A8S1E192_9INSE</name>
<dbReference type="PANTHER" id="PTHR13946:SF28">
    <property type="entry name" value="DNA-DIRECTED RNA POLYMERASES I AND III SUBUNIT RPAC2"/>
    <property type="match status" value="1"/>
</dbReference>
<dbReference type="EMBL" id="CADEPI010000438">
    <property type="protein sequence ID" value="CAB3385895.1"/>
    <property type="molecule type" value="Genomic_DNA"/>
</dbReference>
<keyword evidence="3" id="KW-0240">DNA-directed RNA polymerase</keyword>
<evidence type="ECO:0000256" key="7">
    <source>
        <dbReference type="ARBA" id="ARBA00031757"/>
    </source>
</evidence>
<organism evidence="9 10">
    <name type="scientific">Cloeon dipterum</name>
    <dbReference type="NCBI Taxonomy" id="197152"/>
    <lineage>
        <taxon>Eukaryota</taxon>
        <taxon>Metazoa</taxon>
        <taxon>Ecdysozoa</taxon>
        <taxon>Arthropoda</taxon>
        <taxon>Hexapoda</taxon>
        <taxon>Insecta</taxon>
        <taxon>Pterygota</taxon>
        <taxon>Palaeoptera</taxon>
        <taxon>Ephemeroptera</taxon>
        <taxon>Pisciforma</taxon>
        <taxon>Baetidae</taxon>
        <taxon>Cloeon</taxon>
    </lineage>
</organism>
<evidence type="ECO:0000256" key="2">
    <source>
        <dbReference type="ARBA" id="ARBA00022079"/>
    </source>
</evidence>
<protein>
    <recommendedName>
        <fullName evidence="2">DNA-directed RNA polymerases I and III subunit RPAC2</fullName>
    </recommendedName>
    <alternativeName>
        <fullName evidence="7">DNA-directed RNA polymerase I subunit D</fullName>
    </alternativeName>
</protein>
<evidence type="ECO:0000256" key="4">
    <source>
        <dbReference type="ARBA" id="ARBA00023163"/>
    </source>
</evidence>
<evidence type="ECO:0000256" key="5">
    <source>
        <dbReference type="ARBA" id="ARBA00023242"/>
    </source>
</evidence>
<dbReference type="InterPro" id="IPR033898">
    <property type="entry name" value="RNAP_AC19"/>
</dbReference>
<proteinExistence type="inferred from homology"/>
<evidence type="ECO:0000313" key="10">
    <source>
        <dbReference type="Proteomes" id="UP000494165"/>
    </source>
</evidence>
<dbReference type="GO" id="GO:0006362">
    <property type="term" value="P:transcription elongation by RNA polymerase I"/>
    <property type="evidence" value="ECO:0007669"/>
    <property type="project" value="TreeGrafter"/>
</dbReference>
<evidence type="ECO:0000313" key="9">
    <source>
        <dbReference type="EMBL" id="CAB3385895.1"/>
    </source>
</evidence>
<dbReference type="InterPro" id="IPR008193">
    <property type="entry name" value="RNA_pol_Rpb11_13-16kDa_CS"/>
</dbReference>
<dbReference type="GO" id="GO:0003899">
    <property type="term" value="F:DNA-directed RNA polymerase activity"/>
    <property type="evidence" value="ECO:0007669"/>
    <property type="project" value="InterPro"/>
</dbReference>
<dbReference type="PANTHER" id="PTHR13946">
    <property type="entry name" value="DNA-DIRECTED RNA POLYMERASE I,II,III"/>
    <property type="match status" value="1"/>
</dbReference>
<dbReference type="OrthoDB" id="510325at2759"/>
<keyword evidence="5" id="KW-0539">Nucleus</keyword>
<feature type="domain" description="DNA-directed RNA polymerase RBP11-like dimerisation" evidence="8">
    <location>
        <begin position="58"/>
        <end position="128"/>
    </location>
</feature>
<accession>A0A8S1E192</accession>
<dbReference type="PROSITE" id="PS01154">
    <property type="entry name" value="RNA_POL_L_13KD"/>
    <property type="match status" value="1"/>
</dbReference>
<dbReference type="GO" id="GO:0003677">
    <property type="term" value="F:DNA binding"/>
    <property type="evidence" value="ECO:0007669"/>
    <property type="project" value="InterPro"/>
</dbReference>
<dbReference type="HAMAP" id="MF_00261">
    <property type="entry name" value="RNApol_arch_Rpo11"/>
    <property type="match status" value="1"/>
</dbReference>
<dbReference type="GO" id="GO:0046983">
    <property type="term" value="F:protein dimerization activity"/>
    <property type="evidence" value="ECO:0007669"/>
    <property type="project" value="InterPro"/>
</dbReference>
<dbReference type="InterPro" id="IPR036603">
    <property type="entry name" value="RBP11-like"/>
</dbReference>
<evidence type="ECO:0000256" key="6">
    <source>
        <dbReference type="ARBA" id="ARBA00025751"/>
    </source>
</evidence>
<keyword evidence="10" id="KW-1185">Reference proteome</keyword>
<dbReference type="GO" id="GO:0006383">
    <property type="term" value="P:transcription by RNA polymerase III"/>
    <property type="evidence" value="ECO:0007669"/>
    <property type="project" value="TreeGrafter"/>
</dbReference>
<dbReference type="Pfam" id="PF13656">
    <property type="entry name" value="RNA_pol_L_2"/>
    <property type="match status" value="1"/>
</dbReference>
<dbReference type="Gene3D" id="3.30.1360.10">
    <property type="entry name" value="RNA polymerase, RBP11-like subunit"/>
    <property type="match status" value="1"/>
</dbReference>
<dbReference type="GO" id="GO:0005736">
    <property type="term" value="C:RNA polymerase I complex"/>
    <property type="evidence" value="ECO:0007669"/>
    <property type="project" value="TreeGrafter"/>
</dbReference>
<evidence type="ECO:0000259" key="8">
    <source>
        <dbReference type="Pfam" id="PF13656"/>
    </source>
</evidence>
<dbReference type="SUPFAM" id="SSF55257">
    <property type="entry name" value="RBP11-like subunits of RNA polymerase"/>
    <property type="match status" value="1"/>
</dbReference>
<dbReference type="CDD" id="cd07029">
    <property type="entry name" value="RNAP_I_III_AC19"/>
    <property type="match status" value="1"/>
</dbReference>
<comment type="caution">
    <text evidence="9">The sequence shown here is derived from an EMBL/GenBank/DDBJ whole genome shotgun (WGS) entry which is preliminary data.</text>
</comment>